<protein>
    <submittedName>
        <fullName evidence="1">Uncharacterized protein</fullName>
    </submittedName>
</protein>
<comment type="caution">
    <text evidence="1">The sequence shown here is derived from an EMBL/GenBank/DDBJ whole genome shotgun (WGS) entry which is preliminary data.</text>
</comment>
<dbReference type="AlphaFoldDB" id="A0A8S9ZTD1"/>
<feature type="non-terminal residue" evidence="1">
    <location>
        <position position="220"/>
    </location>
</feature>
<organism evidence="1 2">
    <name type="scientific">Meloidogyne graminicola</name>
    <dbReference type="NCBI Taxonomy" id="189291"/>
    <lineage>
        <taxon>Eukaryota</taxon>
        <taxon>Metazoa</taxon>
        <taxon>Ecdysozoa</taxon>
        <taxon>Nematoda</taxon>
        <taxon>Chromadorea</taxon>
        <taxon>Rhabditida</taxon>
        <taxon>Tylenchina</taxon>
        <taxon>Tylenchomorpha</taxon>
        <taxon>Tylenchoidea</taxon>
        <taxon>Meloidogynidae</taxon>
        <taxon>Meloidogyninae</taxon>
        <taxon>Meloidogyne</taxon>
    </lineage>
</organism>
<sequence length="220" mass="25811">MLRFSIGESSQQSTKQYNNIPPLLSNNLTLLASVLKPLQVINAKGHDILIQYNNLCIAFYSLNNQLNKIVDEKGHNQNCIDYILKQMTLITQGNPNIDSKELFERNPESNPMEEHQKLLLDYKEKRNKLINSEKKIIENKNQILIEIKQIKNYLQQVYDFSLNLRKVIKQQENREITTTNNSNNPLVGKKRKQEKDQLYENLELIPSYSKTKELFNVNYK</sequence>
<name>A0A8S9ZTD1_9BILA</name>
<dbReference type="Proteomes" id="UP000605970">
    <property type="component" value="Unassembled WGS sequence"/>
</dbReference>
<proteinExistence type="predicted"/>
<gene>
    <name evidence="1" type="ORF">Mgra_00003764</name>
</gene>
<reference evidence="1" key="1">
    <citation type="journal article" date="2020" name="Ecol. Evol.">
        <title>Genome structure and content of the rice root-knot nematode (Meloidogyne graminicola).</title>
        <authorList>
            <person name="Phan N.T."/>
            <person name="Danchin E.G.J."/>
            <person name="Klopp C."/>
            <person name="Perfus-Barbeoch L."/>
            <person name="Kozlowski D.K."/>
            <person name="Koutsovoulos G.D."/>
            <person name="Lopez-Roques C."/>
            <person name="Bouchez O."/>
            <person name="Zahm M."/>
            <person name="Besnard G."/>
            <person name="Bellafiore S."/>
        </authorList>
    </citation>
    <scope>NUCLEOTIDE SEQUENCE</scope>
    <source>
        <strain evidence="1">VN-18</strain>
    </source>
</reference>
<dbReference type="EMBL" id="JABEBT010000026">
    <property type="protein sequence ID" value="KAF7636819.1"/>
    <property type="molecule type" value="Genomic_DNA"/>
</dbReference>
<accession>A0A8S9ZTD1</accession>
<evidence type="ECO:0000313" key="2">
    <source>
        <dbReference type="Proteomes" id="UP000605970"/>
    </source>
</evidence>
<evidence type="ECO:0000313" key="1">
    <source>
        <dbReference type="EMBL" id="KAF7636819.1"/>
    </source>
</evidence>
<keyword evidence="2" id="KW-1185">Reference proteome</keyword>